<keyword evidence="4" id="KW-0325">Glycoprotein</keyword>
<dbReference type="Proteomes" id="UP000708208">
    <property type="component" value="Unassembled WGS sequence"/>
</dbReference>
<evidence type="ECO:0000256" key="3">
    <source>
        <dbReference type="ARBA" id="ARBA00022801"/>
    </source>
</evidence>
<evidence type="ECO:0000256" key="4">
    <source>
        <dbReference type="ARBA" id="ARBA00023180"/>
    </source>
</evidence>
<protein>
    <recommendedName>
        <fullName evidence="5">Carboxylesterase type B domain-containing protein</fullName>
    </recommendedName>
</protein>
<dbReference type="OrthoDB" id="10594136at2759"/>
<keyword evidence="2" id="KW-0719">Serine esterase</keyword>
<sequence>MSEGLFSGAISVSGSALCPWAIARRPWETFGKLAKLLNCNKNSTAESLKCLESVDYLNILRHQSLTKWHYDPIAAFGPVVENATNAKNEFLIGSPFKLLSEGNITSKVPWIVGDVKDEGLLLHAS</sequence>
<comment type="caution">
    <text evidence="6">The sequence shown here is derived from an EMBL/GenBank/DDBJ whole genome shotgun (WGS) entry which is preliminary data.</text>
</comment>
<evidence type="ECO:0000256" key="1">
    <source>
        <dbReference type="ARBA" id="ARBA00005964"/>
    </source>
</evidence>
<keyword evidence="3" id="KW-0378">Hydrolase</keyword>
<evidence type="ECO:0000313" key="7">
    <source>
        <dbReference type="Proteomes" id="UP000708208"/>
    </source>
</evidence>
<dbReference type="AlphaFoldDB" id="A0A8J2PJ89"/>
<reference evidence="6" key="1">
    <citation type="submission" date="2021-06" db="EMBL/GenBank/DDBJ databases">
        <authorList>
            <person name="Hodson N. C."/>
            <person name="Mongue J. A."/>
            <person name="Jaron S. K."/>
        </authorList>
    </citation>
    <scope>NUCLEOTIDE SEQUENCE</scope>
</reference>
<comment type="similarity">
    <text evidence="1">Belongs to the type-B carboxylesterase/lipase family.</text>
</comment>
<organism evidence="6 7">
    <name type="scientific">Allacma fusca</name>
    <dbReference type="NCBI Taxonomy" id="39272"/>
    <lineage>
        <taxon>Eukaryota</taxon>
        <taxon>Metazoa</taxon>
        <taxon>Ecdysozoa</taxon>
        <taxon>Arthropoda</taxon>
        <taxon>Hexapoda</taxon>
        <taxon>Collembola</taxon>
        <taxon>Symphypleona</taxon>
        <taxon>Sminthuridae</taxon>
        <taxon>Allacma</taxon>
    </lineage>
</organism>
<gene>
    <name evidence="6" type="ORF">AFUS01_LOCUS34513</name>
</gene>
<dbReference type="InterPro" id="IPR002018">
    <property type="entry name" value="CarbesteraseB"/>
</dbReference>
<proteinExistence type="inferred from homology"/>
<feature type="non-terminal residue" evidence="6">
    <location>
        <position position="1"/>
    </location>
</feature>
<keyword evidence="7" id="KW-1185">Reference proteome</keyword>
<dbReference type="Pfam" id="PF00135">
    <property type="entry name" value="COesterase"/>
    <property type="match status" value="1"/>
</dbReference>
<evidence type="ECO:0000256" key="2">
    <source>
        <dbReference type="ARBA" id="ARBA00022487"/>
    </source>
</evidence>
<dbReference type="EMBL" id="CAJVCH010532433">
    <property type="protein sequence ID" value="CAG7824354.1"/>
    <property type="molecule type" value="Genomic_DNA"/>
</dbReference>
<evidence type="ECO:0000313" key="6">
    <source>
        <dbReference type="EMBL" id="CAG7824354.1"/>
    </source>
</evidence>
<name>A0A8J2PJ89_9HEXA</name>
<dbReference type="GO" id="GO:0052689">
    <property type="term" value="F:carboxylic ester hydrolase activity"/>
    <property type="evidence" value="ECO:0007669"/>
    <property type="project" value="UniProtKB-KW"/>
</dbReference>
<evidence type="ECO:0000259" key="5">
    <source>
        <dbReference type="Pfam" id="PF00135"/>
    </source>
</evidence>
<feature type="domain" description="Carboxylesterase type B" evidence="5">
    <location>
        <begin position="1"/>
        <end position="122"/>
    </location>
</feature>
<accession>A0A8J2PJ89</accession>
<dbReference type="PANTHER" id="PTHR43142:SF1">
    <property type="entry name" value="CARBOXYLIC ESTER HYDROLASE"/>
    <property type="match status" value="1"/>
</dbReference>
<dbReference type="PANTHER" id="PTHR43142">
    <property type="entry name" value="CARBOXYLIC ESTER HYDROLASE"/>
    <property type="match status" value="1"/>
</dbReference>